<proteinExistence type="predicted"/>
<dbReference type="EMBL" id="CP004120">
    <property type="protein sequence ID" value="AGT44519.1"/>
    <property type="molecule type" value="Genomic_DNA"/>
</dbReference>
<evidence type="ECO:0000313" key="2">
    <source>
        <dbReference type="Proteomes" id="UP000015620"/>
    </source>
</evidence>
<gene>
    <name evidence="1" type="ORF">TPE_2045</name>
</gene>
<accession>S6A8W1</accession>
<sequence length="54" mass="6537">MQEYKPAVNAKVRDFFMQKIKVNGSLNKLKSVLYKNISDFKKKYLRVFSLFRYI</sequence>
<keyword evidence="2" id="KW-1185">Reference proteome</keyword>
<dbReference type="HOGENOM" id="CLU_3049082_0_0_12"/>
<name>S6A8W1_9SPIR</name>
<organism evidence="1 2">
    <name type="scientific">Treponema pedis str. T A4</name>
    <dbReference type="NCBI Taxonomy" id="1291379"/>
    <lineage>
        <taxon>Bacteria</taxon>
        <taxon>Pseudomonadati</taxon>
        <taxon>Spirochaetota</taxon>
        <taxon>Spirochaetia</taxon>
        <taxon>Spirochaetales</taxon>
        <taxon>Treponemataceae</taxon>
        <taxon>Treponema</taxon>
    </lineage>
</organism>
<dbReference type="STRING" id="1291379.TPE_2045"/>
<reference evidence="1 2" key="1">
    <citation type="journal article" date="2013" name="PLoS ONE">
        <title>Genome-Wide Relatedness of Treponema pedis, from Gingiva and Necrotic Skin Lesions of Pigs, with the Human Oral Pathogen Treponema denticola.</title>
        <authorList>
            <person name="Svartstrom O."/>
            <person name="Mushtaq M."/>
            <person name="Pringle M."/>
            <person name="Segerman B."/>
        </authorList>
    </citation>
    <scope>NUCLEOTIDE SEQUENCE [LARGE SCALE GENOMIC DNA]</scope>
    <source>
        <strain evidence="1">T A4</strain>
    </source>
</reference>
<evidence type="ECO:0000313" key="1">
    <source>
        <dbReference type="EMBL" id="AGT44519.1"/>
    </source>
</evidence>
<dbReference type="PATRIC" id="fig|1291379.3.peg.2017"/>
<dbReference type="KEGG" id="tped:TPE_2045"/>
<protein>
    <submittedName>
        <fullName evidence="1">Uncharacterized protein</fullName>
    </submittedName>
</protein>
<dbReference type="Proteomes" id="UP000015620">
    <property type="component" value="Chromosome"/>
</dbReference>
<dbReference type="AlphaFoldDB" id="S6A8W1"/>